<dbReference type="EMBL" id="BONJ01000025">
    <property type="protein sequence ID" value="GIG16071.1"/>
    <property type="molecule type" value="Genomic_DNA"/>
</dbReference>
<comment type="caution">
    <text evidence="2">The sequence shown here is derived from an EMBL/GenBank/DDBJ whole genome shotgun (WGS) entry which is preliminary data.</text>
</comment>
<feature type="compositionally biased region" description="Polar residues" evidence="1">
    <location>
        <begin position="56"/>
        <end position="65"/>
    </location>
</feature>
<sequence>MRRSSRATAVAGTVDVALPGRRGMGGEKSLSRPPAPASRPAEQRVSSPASGPAPRSTDSPRSRSCATPGKDCQ</sequence>
<organism evidence="2 3">
    <name type="scientific">Catellatospora methionotrophica</name>
    <dbReference type="NCBI Taxonomy" id="121620"/>
    <lineage>
        <taxon>Bacteria</taxon>
        <taxon>Bacillati</taxon>
        <taxon>Actinomycetota</taxon>
        <taxon>Actinomycetes</taxon>
        <taxon>Micromonosporales</taxon>
        <taxon>Micromonosporaceae</taxon>
        <taxon>Catellatospora</taxon>
    </lineage>
</organism>
<protein>
    <submittedName>
        <fullName evidence="2">Uncharacterized protein</fullName>
    </submittedName>
</protein>
<dbReference type="Proteomes" id="UP000660339">
    <property type="component" value="Unassembled WGS sequence"/>
</dbReference>
<evidence type="ECO:0000313" key="3">
    <source>
        <dbReference type="Proteomes" id="UP000660339"/>
    </source>
</evidence>
<reference evidence="2" key="1">
    <citation type="submission" date="2021-01" db="EMBL/GenBank/DDBJ databases">
        <title>Whole genome shotgun sequence of Catellatospora methionotrophica NBRC 14553.</title>
        <authorList>
            <person name="Komaki H."/>
            <person name="Tamura T."/>
        </authorList>
    </citation>
    <scope>NUCLEOTIDE SEQUENCE</scope>
    <source>
        <strain evidence="2">NBRC 14553</strain>
    </source>
</reference>
<name>A0A8J3LJ22_9ACTN</name>
<evidence type="ECO:0000313" key="2">
    <source>
        <dbReference type="EMBL" id="GIG16071.1"/>
    </source>
</evidence>
<proteinExistence type="predicted"/>
<evidence type="ECO:0000256" key="1">
    <source>
        <dbReference type="SAM" id="MobiDB-lite"/>
    </source>
</evidence>
<keyword evidence="3" id="KW-1185">Reference proteome</keyword>
<gene>
    <name evidence="2" type="ORF">Cme02nite_44030</name>
</gene>
<dbReference type="AlphaFoldDB" id="A0A8J3LJ22"/>
<feature type="region of interest" description="Disordered" evidence="1">
    <location>
        <begin position="1"/>
        <end position="73"/>
    </location>
</feature>
<accession>A0A8J3LJ22</accession>